<feature type="compositionally biased region" description="Basic residues" evidence="1">
    <location>
        <begin position="71"/>
        <end position="80"/>
    </location>
</feature>
<comment type="caution">
    <text evidence="2">The sequence shown here is derived from an EMBL/GenBank/DDBJ whole genome shotgun (WGS) entry which is preliminary data.</text>
</comment>
<feature type="compositionally biased region" description="Polar residues" evidence="1">
    <location>
        <begin position="258"/>
        <end position="269"/>
    </location>
</feature>
<evidence type="ECO:0000256" key="1">
    <source>
        <dbReference type="SAM" id="MobiDB-lite"/>
    </source>
</evidence>
<organism evidence="2 3">
    <name type="scientific">Tetrapyrgos nigripes</name>
    <dbReference type="NCBI Taxonomy" id="182062"/>
    <lineage>
        <taxon>Eukaryota</taxon>
        <taxon>Fungi</taxon>
        <taxon>Dikarya</taxon>
        <taxon>Basidiomycota</taxon>
        <taxon>Agaricomycotina</taxon>
        <taxon>Agaricomycetes</taxon>
        <taxon>Agaricomycetidae</taxon>
        <taxon>Agaricales</taxon>
        <taxon>Marasmiineae</taxon>
        <taxon>Marasmiaceae</taxon>
        <taxon>Tetrapyrgos</taxon>
    </lineage>
</organism>
<reference evidence="2 3" key="1">
    <citation type="journal article" date="2020" name="ISME J.">
        <title>Uncovering the hidden diversity of litter-decomposition mechanisms in mushroom-forming fungi.</title>
        <authorList>
            <person name="Floudas D."/>
            <person name="Bentzer J."/>
            <person name="Ahren D."/>
            <person name="Johansson T."/>
            <person name="Persson P."/>
            <person name="Tunlid A."/>
        </authorList>
    </citation>
    <scope>NUCLEOTIDE SEQUENCE [LARGE SCALE GENOMIC DNA]</scope>
    <source>
        <strain evidence="2 3">CBS 291.85</strain>
    </source>
</reference>
<evidence type="ECO:0000313" key="3">
    <source>
        <dbReference type="Proteomes" id="UP000559256"/>
    </source>
</evidence>
<feature type="compositionally biased region" description="Polar residues" evidence="1">
    <location>
        <begin position="282"/>
        <end position="292"/>
    </location>
</feature>
<feature type="compositionally biased region" description="Polar residues" evidence="1">
    <location>
        <begin position="223"/>
        <end position="237"/>
    </location>
</feature>
<feature type="compositionally biased region" description="Acidic residues" evidence="1">
    <location>
        <begin position="207"/>
        <end position="221"/>
    </location>
</feature>
<sequence>MVPRGGKCPSCRNYVLWGDIVKGMYRRVAEGKKDAEEQEFEFDEETYGKMFESDSVLSGEDIDGPVDSPKKKAKRDKGKGKASTGVKAGTKRRKSGSARPSSSEGEVFDFAEVDNAEFSDDDVTFSKLRQSSSSKKTPTRKTAAGKKKGGKTQTRTPVVHPVPISSAAVTVPLFASSTSTETTPKKKGRKPRRQGGKDSSSEGEFFNFDEVDNMATSDDETLAFTSPKKSVKSGLTTPSPRKRRPPKSPSVTARKYYTLTSKVFTSPPASKNFYVSDDDTQSRANDVSTSHSPGDDHPYNDVAMAESTDLYDFSMEDRLVRTMTSLSVSSPGQVIVISD</sequence>
<keyword evidence="3" id="KW-1185">Reference proteome</keyword>
<protein>
    <submittedName>
        <fullName evidence="2">Uncharacterized protein</fullName>
    </submittedName>
</protein>
<dbReference type="AlphaFoldDB" id="A0A8H5GTI5"/>
<dbReference type="EMBL" id="JAACJM010000010">
    <property type="protein sequence ID" value="KAF5370781.1"/>
    <property type="molecule type" value="Genomic_DNA"/>
</dbReference>
<feature type="compositionally biased region" description="Basic residues" evidence="1">
    <location>
        <begin position="185"/>
        <end position="194"/>
    </location>
</feature>
<name>A0A8H5GTI5_9AGAR</name>
<dbReference type="OrthoDB" id="24645at2759"/>
<dbReference type="Proteomes" id="UP000559256">
    <property type="component" value="Unassembled WGS sequence"/>
</dbReference>
<gene>
    <name evidence="2" type="ORF">D9758_002137</name>
</gene>
<accession>A0A8H5GTI5</accession>
<dbReference type="InterPro" id="IPR013083">
    <property type="entry name" value="Znf_RING/FYVE/PHD"/>
</dbReference>
<evidence type="ECO:0000313" key="2">
    <source>
        <dbReference type="EMBL" id="KAF5370781.1"/>
    </source>
</evidence>
<proteinExistence type="predicted"/>
<feature type="compositionally biased region" description="Basic residues" evidence="1">
    <location>
        <begin position="137"/>
        <end position="150"/>
    </location>
</feature>
<feature type="region of interest" description="Disordered" evidence="1">
    <location>
        <begin position="52"/>
        <end position="108"/>
    </location>
</feature>
<dbReference type="Gene3D" id="3.30.40.10">
    <property type="entry name" value="Zinc/RING finger domain, C3HC4 (zinc finger)"/>
    <property type="match status" value="1"/>
</dbReference>
<feature type="region of interest" description="Disordered" evidence="1">
    <location>
        <begin position="121"/>
        <end position="301"/>
    </location>
</feature>